<dbReference type="Gene3D" id="3.40.50.300">
    <property type="entry name" value="P-loop containing nucleotide triphosphate hydrolases"/>
    <property type="match status" value="1"/>
</dbReference>
<dbReference type="InterPro" id="IPR027417">
    <property type="entry name" value="P-loop_NTPase"/>
</dbReference>
<evidence type="ECO:0000256" key="9">
    <source>
        <dbReference type="ARBA" id="ARBA00022989"/>
    </source>
</evidence>
<keyword evidence="8" id="KW-1278">Translocase</keyword>
<evidence type="ECO:0000256" key="6">
    <source>
        <dbReference type="ARBA" id="ARBA00022741"/>
    </source>
</evidence>
<feature type="domain" description="ABC transmembrane type-1" evidence="13">
    <location>
        <begin position="325"/>
        <end position="606"/>
    </location>
</feature>
<evidence type="ECO:0000256" key="7">
    <source>
        <dbReference type="ARBA" id="ARBA00022840"/>
    </source>
</evidence>
<dbReference type="EnsemblMetazoa" id="SMAR010803-RA">
    <property type="protein sequence ID" value="SMAR010803-PA"/>
    <property type="gene ID" value="SMAR010803"/>
</dbReference>
<evidence type="ECO:0000256" key="8">
    <source>
        <dbReference type="ARBA" id="ARBA00022967"/>
    </source>
</evidence>
<dbReference type="PROSITE" id="PS50929">
    <property type="entry name" value="ABC_TM1F"/>
    <property type="match status" value="1"/>
</dbReference>
<dbReference type="FunFam" id="1.20.1560.10:FF:000037">
    <property type="entry name" value="ATP-binding cassette subfamily C member 10"/>
    <property type="match status" value="1"/>
</dbReference>
<keyword evidence="6" id="KW-0547">Nucleotide-binding</keyword>
<feature type="transmembrane region" description="Helical" evidence="12">
    <location>
        <begin position="36"/>
        <end position="60"/>
    </location>
</feature>
<reference evidence="15" key="1">
    <citation type="submission" date="2011-05" db="EMBL/GenBank/DDBJ databases">
        <authorList>
            <person name="Richards S.R."/>
            <person name="Qu J."/>
            <person name="Jiang H."/>
            <person name="Jhangiani S.N."/>
            <person name="Agravi P."/>
            <person name="Goodspeed R."/>
            <person name="Gross S."/>
            <person name="Mandapat C."/>
            <person name="Jackson L."/>
            <person name="Mathew T."/>
            <person name="Pu L."/>
            <person name="Thornton R."/>
            <person name="Saada N."/>
            <person name="Wilczek-Boney K.B."/>
            <person name="Lee S."/>
            <person name="Kovar C."/>
            <person name="Wu Y."/>
            <person name="Scherer S.E."/>
            <person name="Worley K.C."/>
            <person name="Muzny D.M."/>
            <person name="Gibbs R."/>
        </authorList>
    </citation>
    <scope>NUCLEOTIDE SEQUENCE</scope>
    <source>
        <strain evidence="15">Brora</strain>
    </source>
</reference>
<dbReference type="Pfam" id="PF00664">
    <property type="entry name" value="ABC_membrane"/>
    <property type="match status" value="1"/>
</dbReference>
<dbReference type="InterPro" id="IPR017871">
    <property type="entry name" value="ABC_transporter-like_CS"/>
</dbReference>
<dbReference type="EMBL" id="JH432001">
    <property type="status" value="NOT_ANNOTATED_CDS"/>
    <property type="molecule type" value="Genomic_DNA"/>
</dbReference>
<dbReference type="PROSITE" id="PS00211">
    <property type="entry name" value="ABC_TRANSPORTER_1"/>
    <property type="match status" value="1"/>
</dbReference>
<keyword evidence="10 12" id="KW-0472">Membrane</keyword>
<feature type="transmembrane region" description="Helical" evidence="12">
    <location>
        <begin position="362"/>
        <end position="388"/>
    </location>
</feature>
<feature type="transmembrane region" description="Helical" evidence="12">
    <location>
        <begin position="464"/>
        <end position="483"/>
    </location>
</feature>
<dbReference type="AlphaFoldDB" id="T1JAN4"/>
<dbReference type="SUPFAM" id="SSF52540">
    <property type="entry name" value="P-loop containing nucleoside triphosphate hydrolases"/>
    <property type="match status" value="1"/>
</dbReference>
<feature type="transmembrane region" description="Helical" evidence="12">
    <location>
        <begin position="103"/>
        <end position="121"/>
    </location>
</feature>
<dbReference type="GO" id="GO:0008559">
    <property type="term" value="F:ABC-type xenobiotic transporter activity"/>
    <property type="evidence" value="ECO:0007669"/>
    <property type="project" value="UniProtKB-EC"/>
</dbReference>
<evidence type="ECO:0000256" key="5">
    <source>
        <dbReference type="ARBA" id="ARBA00022737"/>
    </source>
</evidence>
<feature type="transmembrane region" description="Helical" evidence="12">
    <location>
        <begin position="141"/>
        <end position="162"/>
    </location>
</feature>
<proteinExistence type="inferred from homology"/>
<name>T1JAN4_STRMM</name>
<dbReference type="SUPFAM" id="SSF90123">
    <property type="entry name" value="ABC transporter transmembrane region"/>
    <property type="match status" value="1"/>
</dbReference>
<accession>T1JAN4</accession>
<dbReference type="PhylomeDB" id="T1JAN4"/>
<evidence type="ECO:0000313" key="15">
    <source>
        <dbReference type="Proteomes" id="UP000014500"/>
    </source>
</evidence>
<dbReference type="EC" id="7.6.2.2" evidence="2"/>
<evidence type="ECO:0000313" key="14">
    <source>
        <dbReference type="EnsemblMetazoa" id="SMAR010803-PA"/>
    </source>
</evidence>
<evidence type="ECO:0000256" key="3">
    <source>
        <dbReference type="ARBA" id="ARBA00022448"/>
    </source>
</evidence>
<evidence type="ECO:0000256" key="1">
    <source>
        <dbReference type="ARBA" id="ARBA00009726"/>
    </source>
</evidence>
<dbReference type="InterPro" id="IPR011527">
    <property type="entry name" value="ABC1_TM_dom"/>
</dbReference>
<keyword evidence="7" id="KW-0067">ATP-binding</keyword>
<feature type="transmembrane region" description="Helical" evidence="12">
    <location>
        <begin position="581"/>
        <end position="604"/>
    </location>
</feature>
<comment type="catalytic activity">
    <reaction evidence="11">
        <text>ATP + H2O + xenobioticSide 1 = ADP + phosphate + xenobioticSide 2.</text>
        <dbReference type="EC" id="7.6.2.2"/>
    </reaction>
</comment>
<organism evidence="14 15">
    <name type="scientific">Strigamia maritima</name>
    <name type="common">European centipede</name>
    <name type="synonym">Geophilus maritimus</name>
    <dbReference type="NCBI Taxonomy" id="126957"/>
    <lineage>
        <taxon>Eukaryota</taxon>
        <taxon>Metazoa</taxon>
        <taxon>Ecdysozoa</taxon>
        <taxon>Arthropoda</taxon>
        <taxon>Myriapoda</taxon>
        <taxon>Chilopoda</taxon>
        <taxon>Pleurostigmophora</taxon>
        <taxon>Geophilomorpha</taxon>
        <taxon>Linotaeniidae</taxon>
        <taxon>Strigamia</taxon>
    </lineage>
</organism>
<dbReference type="eggNOG" id="KOG0054">
    <property type="taxonomic scope" value="Eukaryota"/>
</dbReference>
<evidence type="ECO:0000259" key="13">
    <source>
        <dbReference type="PROSITE" id="PS50929"/>
    </source>
</evidence>
<dbReference type="GO" id="GO:0016887">
    <property type="term" value="F:ATP hydrolysis activity"/>
    <property type="evidence" value="ECO:0007669"/>
    <property type="project" value="InterPro"/>
</dbReference>
<keyword evidence="3" id="KW-0813">Transport</keyword>
<dbReference type="STRING" id="126957.T1JAN4"/>
<dbReference type="InterPro" id="IPR036640">
    <property type="entry name" value="ABC1_TM_sf"/>
</dbReference>
<dbReference type="Pfam" id="PF00005">
    <property type="entry name" value="ABC_tran"/>
    <property type="match status" value="1"/>
</dbReference>
<keyword evidence="4 12" id="KW-0812">Transmembrane</keyword>
<dbReference type="PANTHER" id="PTHR24223:SF330">
    <property type="entry name" value="ATP-BINDING CASSETTE SUB-FAMILY C MEMBER 10"/>
    <property type="match status" value="1"/>
</dbReference>
<comment type="similarity">
    <text evidence="1">Belongs to the ABC transporter superfamily. ABCC family. Conjugate transporter (TC 3.A.1.208) subfamily.</text>
</comment>
<keyword evidence="9 12" id="KW-1133">Transmembrane helix</keyword>
<dbReference type="Proteomes" id="UP000014500">
    <property type="component" value="Unassembled WGS sequence"/>
</dbReference>
<dbReference type="GO" id="GO:0016020">
    <property type="term" value="C:membrane"/>
    <property type="evidence" value="ECO:0007669"/>
    <property type="project" value="InterPro"/>
</dbReference>
<reference evidence="14" key="2">
    <citation type="submission" date="2015-02" db="UniProtKB">
        <authorList>
            <consortium name="EnsemblMetazoa"/>
        </authorList>
    </citation>
    <scope>IDENTIFICATION</scope>
</reference>
<keyword evidence="5" id="KW-0677">Repeat</keyword>
<evidence type="ECO:0000256" key="4">
    <source>
        <dbReference type="ARBA" id="ARBA00022692"/>
    </source>
</evidence>
<keyword evidence="15" id="KW-1185">Reference proteome</keyword>
<evidence type="ECO:0000256" key="2">
    <source>
        <dbReference type="ARBA" id="ARBA00012191"/>
    </source>
</evidence>
<dbReference type="GO" id="GO:0005524">
    <property type="term" value="F:ATP binding"/>
    <property type="evidence" value="ECO:0007669"/>
    <property type="project" value="UniProtKB-KW"/>
</dbReference>
<protein>
    <recommendedName>
        <fullName evidence="2">ABC-type xenobiotic transporter</fullName>
        <ecNumber evidence="2">7.6.2.2</ecNumber>
    </recommendedName>
</protein>
<dbReference type="InterPro" id="IPR050173">
    <property type="entry name" value="ABC_transporter_C-like"/>
</dbReference>
<evidence type="ECO:0000256" key="10">
    <source>
        <dbReference type="ARBA" id="ARBA00023136"/>
    </source>
</evidence>
<dbReference type="HOGENOM" id="CLU_000604_27_14_1"/>
<dbReference type="Gene3D" id="1.20.1560.10">
    <property type="entry name" value="ABC transporter type 1, transmembrane domain"/>
    <property type="match status" value="1"/>
</dbReference>
<feature type="transmembrane region" description="Helical" evidence="12">
    <location>
        <begin position="72"/>
        <end position="97"/>
    </location>
</feature>
<sequence>MDEAILKVAKKWNQVAEWSGHFQTLNIPDKLEIPRWLQHLIVFCMLYSTFSLCSAYYLVFAKRKPITRQHSVSLVLLKVRIFFALCLATCPVIQMVIKVHEATVSWVDVTVCGFMMFGWLMHQQYLRVLETELVAHHAGHVSVNLSWGLTVVALVYQVSFTIYAKEEFEEEDLKHGWDRHVLYASGVFQFCYLFVLVASLFSRSDGQKMPRGRYEVLGLVKKFFLRIGEKVYGIISLITFSWVDPLMDKGANQTLNNSDDLFHLPPSLQSQNIDKMFHEVYENLKQKNRKKWRTSDASETSSNTTQVKHVPLFEALIKCFGYQYFALGFLKFATDCTGFVAPVLLNKLLLFLETSGSYKQQAYYYAACLCLCTLLTTLLSSQFFFLIYRVALKVRAAVITTVYRKSLATNSNELMKLNAGEMINFISNDADRILSFCPNFHNVWSLPLQILSCMYLLYTQVEMASLFGMSFGLAVIYTNFYLAKKIAKLGDSMMNEKDARVKLMNEALHGIHVIKLNAWERHFIRWISGLRESEVASMAGRKYLDAVCVYFWATSSMLIAFLTFFAYVFVFGKTLTTSKVFTSFALINILLVPLNVFPWTVNGLMEAWVSLKRIERLLTFPEIERRSYYTKLTDTPRHKLHLQMKDAMFMWGDIPQQQVQKHSPKKKKKKKYDFPSTQAFSKQIPRRFVLGPINLEVMEGQFIGIYGQTGSGKSSLLQAIMAEMWKTTGTVALRRHENGFGFVSQDVWVHNGTIKDNILFGLPLDLNRYQAVLESCALVEDLEKFPSGDSTEIGEKGAPLSVGQRMRISLARALYQKKNSTYSTIHWVASTHTLLITSTTNAFVAH</sequence>
<dbReference type="InterPro" id="IPR003439">
    <property type="entry name" value="ABC_transporter-like_ATP-bd"/>
</dbReference>
<feature type="transmembrane region" description="Helical" evidence="12">
    <location>
        <begin position="182"/>
        <end position="202"/>
    </location>
</feature>
<evidence type="ECO:0000256" key="12">
    <source>
        <dbReference type="SAM" id="Phobius"/>
    </source>
</evidence>
<feature type="transmembrane region" description="Helical" evidence="12">
    <location>
        <begin position="547"/>
        <end position="569"/>
    </location>
</feature>
<evidence type="ECO:0000256" key="11">
    <source>
        <dbReference type="ARBA" id="ARBA00034018"/>
    </source>
</evidence>
<dbReference type="CDD" id="cd18598">
    <property type="entry name" value="ABC_6TM_MRP7_D1_like"/>
    <property type="match status" value="1"/>
</dbReference>
<dbReference type="PANTHER" id="PTHR24223">
    <property type="entry name" value="ATP-BINDING CASSETTE SUB-FAMILY C"/>
    <property type="match status" value="1"/>
</dbReference>